<comment type="caution">
    <text evidence="2">The sequence shown here is derived from an EMBL/GenBank/DDBJ whole genome shotgun (WGS) entry which is preliminary data.</text>
</comment>
<keyword evidence="3" id="KW-1185">Reference proteome</keyword>
<dbReference type="AlphaFoldDB" id="A0A8K0KRB8"/>
<accession>A0A8K0KRB8</accession>
<gene>
    <name evidence="2" type="ORF">J437_LFUL019636</name>
</gene>
<feature type="region of interest" description="Disordered" evidence="1">
    <location>
        <begin position="91"/>
        <end position="110"/>
    </location>
</feature>
<protein>
    <submittedName>
        <fullName evidence="2">Uncharacterized protein</fullName>
    </submittedName>
</protein>
<reference evidence="2" key="1">
    <citation type="submission" date="2013-04" db="EMBL/GenBank/DDBJ databases">
        <authorList>
            <person name="Qu J."/>
            <person name="Murali S.C."/>
            <person name="Bandaranaike D."/>
            <person name="Bellair M."/>
            <person name="Blankenburg K."/>
            <person name="Chao H."/>
            <person name="Dinh H."/>
            <person name="Doddapaneni H."/>
            <person name="Downs B."/>
            <person name="Dugan-Rocha S."/>
            <person name="Elkadiri S."/>
            <person name="Gnanaolivu R.D."/>
            <person name="Hernandez B."/>
            <person name="Javaid M."/>
            <person name="Jayaseelan J.C."/>
            <person name="Lee S."/>
            <person name="Li M."/>
            <person name="Ming W."/>
            <person name="Munidasa M."/>
            <person name="Muniz J."/>
            <person name="Nguyen L."/>
            <person name="Ongeri F."/>
            <person name="Osuji N."/>
            <person name="Pu L.-L."/>
            <person name="Puazo M."/>
            <person name="Qu C."/>
            <person name="Quiroz J."/>
            <person name="Raj R."/>
            <person name="Weissenberger G."/>
            <person name="Xin Y."/>
            <person name="Zou X."/>
            <person name="Han Y."/>
            <person name="Richards S."/>
            <person name="Worley K."/>
            <person name="Muzny D."/>
            <person name="Gibbs R."/>
        </authorList>
    </citation>
    <scope>NUCLEOTIDE SEQUENCE</scope>
    <source>
        <strain evidence="2">Sampled in the wild</strain>
    </source>
</reference>
<reference evidence="2" key="2">
    <citation type="submission" date="2017-10" db="EMBL/GenBank/DDBJ databases">
        <title>Ladona fulva Genome sequencing and assembly.</title>
        <authorList>
            <person name="Murali S."/>
            <person name="Richards S."/>
            <person name="Bandaranaike D."/>
            <person name="Bellair M."/>
            <person name="Blankenburg K."/>
            <person name="Chao H."/>
            <person name="Dinh H."/>
            <person name="Doddapaneni H."/>
            <person name="Dugan-Rocha S."/>
            <person name="Elkadiri S."/>
            <person name="Gnanaolivu R."/>
            <person name="Hernandez B."/>
            <person name="Skinner E."/>
            <person name="Javaid M."/>
            <person name="Lee S."/>
            <person name="Li M."/>
            <person name="Ming W."/>
            <person name="Munidasa M."/>
            <person name="Muniz J."/>
            <person name="Nguyen L."/>
            <person name="Hughes D."/>
            <person name="Osuji N."/>
            <person name="Pu L.-L."/>
            <person name="Puazo M."/>
            <person name="Qu C."/>
            <person name="Quiroz J."/>
            <person name="Raj R."/>
            <person name="Weissenberger G."/>
            <person name="Xin Y."/>
            <person name="Zou X."/>
            <person name="Han Y."/>
            <person name="Worley K."/>
            <person name="Muzny D."/>
            <person name="Gibbs R."/>
        </authorList>
    </citation>
    <scope>NUCLEOTIDE SEQUENCE</scope>
    <source>
        <strain evidence="2">Sampled in the wild</strain>
    </source>
</reference>
<dbReference type="EMBL" id="KZ311002">
    <property type="protein sequence ID" value="KAG8240069.1"/>
    <property type="molecule type" value="Genomic_DNA"/>
</dbReference>
<proteinExistence type="predicted"/>
<name>A0A8K0KRB8_LADFU</name>
<evidence type="ECO:0000313" key="2">
    <source>
        <dbReference type="EMBL" id="KAG8240069.1"/>
    </source>
</evidence>
<evidence type="ECO:0000256" key="1">
    <source>
        <dbReference type="SAM" id="MobiDB-lite"/>
    </source>
</evidence>
<sequence length="110" mass="12397">MEIAVILTDLRNQLVERQEAKFVGTKVSMMVESLEDEVLLVSSIDEESLFSEFSRLKKCLEEKLKTDEWKQKSSRSPQHVLRLEHHCRSGVTEAYDTTPGNANAAGKASS</sequence>
<evidence type="ECO:0000313" key="3">
    <source>
        <dbReference type="Proteomes" id="UP000792457"/>
    </source>
</evidence>
<organism evidence="2 3">
    <name type="scientific">Ladona fulva</name>
    <name type="common">Scarce chaser dragonfly</name>
    <name type="synonym">Libellula fulva</name>
    <dbReference type="NCBI Taxonomy" id="123851"/>
    <lineage>
        <taxon>Eukaryota</taxon>
        <taxon>Metazoa</taxon>
        <taxon>Ecdysozoa</taxon>
        <taxon>Arthropoda</taxon>
        <taxon>Hexapoda</taxon>
        <taxon>Insecta</taxon>
        <taxon>Pterygota</taxon>
        <taxon>Palaeoptera</taxon>
        <taxon>Odonata</taxon>
        <taxon>Epiprocta</taxon>
        <taxon>Anisoptera</taxon>
        <taxon>Libelluloidea</taxon>
        <taxon>Libellulidae</taxon>
        <taxon>Ladona</taxon>
    </lineage>
</organism>
<dbReference type="Proteomes" id="UP000792457">
    <property type="component" value="Unassembled WGS sequence"/>
</dbReference>